<evidence type="ECO:0000256" key="7">
    <source>
        <dbReference type="ARBA" id="ARBA00023121"/>
    </source>
</evidence>
<feature type="compositionally biased region" description="Basic and acidic residues" evidence="9">
    <location>
        <begin position="893"/>
        <end position="902"/>
    </location>
</feature>
<feature type="transmembrane region" description="Helical" evidence="10">
    <location>
        <begin position="7"/>
        <end position="32"/>
    </location>
</feature>
<keyword evidence="4" id="KW-0256">Endoplasmic reticulum</keyword>
<feature type="region of interest" description="Disordered" evidence="9">
    <location>
        <begin position="37"/>
        <end position="63"/>
    </location>
</feature>
<keyword evidence="5 10" id="KW-1133">Transmembrane helix</keyword>
<keyword evidence="13" id="KW-1185">Reference proteome</keyword>
<feature type="compositionally biased region" description="Basic and acidic residues" evidence="9">
    <location>
        <begin position="50"/>
        <end position="63"/>
    </location>
</feature>
<evidence type="ECO:0000313" key="13">
    <source>
        <dbReference type="Proteomes" id="UP001590950"/>
    </source>
</evidence>
<evidence type="ECO:0000256" key="9">
    <source>
        <dbReference type="SAM" id="MobiDB-lite"/>
    </source>
</evidence>
<dbReference type="Proteomes" id="UP001590950">
    <property type="component" value="Unassembled WGS sequence"/>
</dbReference>
<feature type="compositionally biased region" description="Polar residues" evidence="9">
    <location>
        <begin position="741"/>
        <end position="750"/>
    </location>
</feature>
<evidence type="ECO:0000256" key="2">
    <source>
        <dbReference type="ARBA" id="ARBA00022448"/>
    </source>
</evidence>
<dbReference type="InterPro" id="IPR031468">
    <property type="entry name" value="SMP_LBD"/>
</dbReference>
<name>A0ABR4ADH2_9LECA</name>
<keyword evidence="8 10" id="KW-0472">Membrane</keyword>
<accession>A0ABR4ADH2</accession>
<feature type="compositionally biased region" description="Polar residues" evidence="9">
    <location>
        <begin position="664"/>
        <end position="714"/>
    </location>
</feature>
<feature type="compositionally biased region" description="Low complexity" evidence="9">
    <location>
        <begin position="608"/>
        <end position="639"/>
    </location>
</feature>
<evidence type="ECO:0000256" key="4">
    <source>
        <dbReference type="ARBA" id="ARBA00022824"/>
    </source>
</evidence>
<comment type="caution">
    <text evidence="12">The sequence shown here is derived from an EMBL/GenBank/DDBJ whole genome shotgun (WGS) entry which is preliminary data.</text>
</comment>
<feature type="compositionally biased region" description="Pro residues" evidence="9">
    <location>
        <begin position="767"/>
        <end position="781"/>
    </location>
</feature>
<sequence>MGVSIAFIATYLIGGLTLLPVLLVLLCVHAYLTSPTQPRPSQSFKTFSDNLRDANDDGRNIKSRESTAELAEKFHRRHEPDVAAGYFAVCREYVPGGINGKPPERTTPAGAVVATESPSVYQSMYRSIFDRKQGPSLDPGKGSGKTAKRARNIFFVVLRHKHLMLYEDAEQMEVKYVISLEHHDVSIYNGGDMIPEGELWIKRNAIRLARKPGVEDSTSTPKPFFLFSENCSDKEDFYFALLQNQEVRPDAPDNPPRPQQYQTKHIINLVQKLHSSEEHLQTRWINALVGRLFLALYKTPLLEEFIRNKITKKIARAKKPAFLSGIVLQEIDMGEAAPHITNPRLKDLTIDGDCCVEADFKYSGNFRLEVAATAKIDLGTRFKAREVHLVLAVVVKKLNGHILVKFKPPPSNRVWISFETMPDMELAIEPIVSSRQITYGIILRAIESRIREVMAETIVLPHWDDCPFTDTTNQHFRGGIWADQASEHQQPIKHTKIPDDAPEDEAEAELDPASIPHSSTRPKDERSMSIPVISDAPSLGKTSELAMSSTPTLVDTTKDGVSSGVQKSTEPPKALRSRSFASAANPLVSMDNANVDSSQQEKKRKQQQDAASAMMAISSRSRPTSPSDTAGGSASSASTLWENSRKTDSSSSSMSEHNGPIEQILTQGIVTDSPTQSSLPQTPTSISSRSTKSAFGSETSQPRSLQADGHTSTNSEKKQSMAAIGAATAAAKNWGWGVLNRNLQRNQQSALPDRAGTPQHPIGRGRPLPPPGQPLPFPDRPNSPAAPKRKPVAPPALPQRRQDETKTRPIPPPPLPARKRQGSVPLDKAGDEGLLVVEAPPEEENSSPIDDKVVKGQESVETGYENDETASSAGVSVDFPPGREVFDADDDMEQYRKPHGDEVNSLSSWQVAQEEEARSKSTWMDNEEHS</sequence>
<evidence type="ECO:0000256" key="10">
    <source>
        <dbReference type="SAM" id="Phobius"/>
    </source>
</evidence>
<keyword evidence="6" id="KW-0445">Lipid transport</keyword>
<evidence type="ECO:0000313" key="12">
    <source>
        <dbReference type="EMBL" id="KAL2042931.1"/>
    </source>
</evidence>
<reference evidence="12 13" key="1">
    <citation type="submission" date="2024-09" db="EMBL/GenBank/DDBJ databases">
        <title>Rethinking Asexuality: The Enigmatic Case of Functional Sexual Genes in Lepraria (Stereocaulaceae).</title>
        <authorList>
            <person name="Doellman M."/>
            <person name="Sun Y."/>
            <person name="Barcenas-Pena A."/>
            <person name="Lumbsch H.T."/>
            <person name="Grewe F."/>
        </authorList>
    </citation>
    <scope>NUCLEOTIDE SEQUENCE [LARGE SCALE GENOMIC DNA]</scope>
    <source>
        <strain evidence="12 13">Mercado 3170</strain>
    </source>
</reference>
<evidence type="ECO:0000256" key="8">
    <source>
        <dbReference type="ARBA" id="ARBA00023136"/>
    </source>
</evidence>
<feature type="compositionally biased region" description="Acidic residues" evidence="9">
    <location>
        <begin position="500"/>
        <end position="510"/>
    </location>
</feature>
<dbReference type="PANTHER" id="PTHR13466:SF19">
    <property type="entry name" value="NUCLEUS-VACUOLE JUNCTION PROTEIN 2"/>
    <property type="match status" value="1"/>
</dbReference>
<evidence type="ECO:0000256" key="1">
    <source>
        <dbReference type="ARBA" id="ARBA00004586"/>
    </source>
</evidence>
<evidence type="ECO:0000256" key="6">
    <source>
        <dbReference type="ARBA" id="ARBA00023055"/>
    </source>
</evidence>
<feature type="domain" description="SMP-LTD" evidence="11">
    <location>
        <begin position="276"/>
        <end position="469"/>
    </location>
</feature>
<organism evidence="12 13">
    <name type="scientific">Stereocaulon virgatum</name>
    <dbReference type="NCBI Taxonomy" id="373712"/>
    <lineage>
        <taxon>Eukaryota</taxon>
        <taxon>Fungi</taxon>
        <taxon>Dikarya</taxon>
        <taxon>Ascomycota</taxon>
        <taxon>Pezizomycotina</taxon>
        <taxon>Lecanoromycetes</taxon>
        <taxon>OSLEUM clade</taxon>
        <taxon>Lecanoromycetidae</taxon>
        <taxon>Lecanorales</taxon>
        <taxon>Lecanorineae</taxon>
        <taxon>Stereocaulaceae</taxon>
        <taxon>Stereocaulon</taxon>
    </lineage>
</organism>
<dbReference type="PROSITE" id="PS51847">
    <property type="entry name" value="SMP"/>
    <property type="match status" value="1"/>
</dbReference>
<dbReference type="CDD" id="cd21675">
    <property type="entry name" value="SMP_TEX2"/>
    <property type="match status" value="1"/>
</dbReference>
<gene>
    <name evidence="12" type="ORF">N7G274_003989</name>
</gene>
<keyword evidence="7" id="KW-0446">Lipid-binding</keyword>
<evidence type="ECO:0000256" key="5">
    <source>
        <dbReference type="ARBA" id="ARBA00022989"/>
    </source>
</evidence>
<keyword evidence="2" id="KW-0813">Transport</keyword>
<dbReference type="PANTHER" id="PTHR13466">
    <property type="entry name" value="TEX2 PROTEIN-RELATED"/>
    <property type="match status" value="1"/>
</dbReference>
<evidence type="ECO:0000259" key="11">
    <source>
        <dbReference type="PROSITE" id="PS51847"/>
    </source>
</evidence>
<feature type="compositionally biased region" description="Polar residues" evidence="9">
    <location>
        <begin position="37"/>
        <end position="49"/>
    </location>
</feature>
<feature type="compositionally biased region" description="Polar residues" evidence="9">
    <location>
        <begin position="545"/>
        <end position="569"/>
    </location>
</feature>
<dbReference type="EMBL" id="JBEFKJ010000012">
    <property type="protein sequence ID" value="KAL2042931.1"/>
    <property type="molecule type" value="Genomic_DNA"/>
</dbReference>
<protein>
    <recommendedName>
        <fullName evidence="11">SMP-LTD domain-containing protein</fullName>
    </recommendedName>
</protein>
<evidence type="ECO:0000256" key="3">
    <source>
        <dbReference type="ARBA" id="ARBA00022692"/>
    </source>
</evidence>
<feature type="region of interest" description="Disordered" evidence="9">
    <location>
        <begin position="740"/>
        <end position="930"/>
    </location>
</feature>
<comment type="subcellular location">
    <subcellularLocation>
        <location evidence="1">Endoplasmic reticulum membrane</location>
    </subcellularLocation>
</comment>
<keyword evidence="3 10" id="KW-0812">Transmembrane</keyword>
<proteinExistence type="predicted"/>
<feature type="region of interest" description="Disordered" evidence="9">
    <location>
        <begin position="485"/>
        <end position="727"/>
    </location>
</feature>
<dbReference type="Pfam" id="PF15413">
    <property type="entry name" value="PH_11"/>
    <property type="match status" value="1"/>
</dbReference>